<evidence type="ECO:0000256" key="5">
    <source>
        <dbReference type="ARBA" id="ARBA00022989"/>
    </source>
</evidence>
<evidence type="ECO:0000256" key="6">
    <source>
        <dbReference type="ARBA" id="ARBA00023136"/>
    </source>
</evidence>
<keyword evidence="3" id="KW-1003">Cell membrane</keyword>
<protein>
    <submittedName>
        <fullName evidence="8">Chromate transporter</fullName>
    </submittedName>
</protein>
<feature type="transmembrane region" description="Helical" evidence="7">
    <location>
        <begin position="116"/>
        <end position="135"/>
    </location>
</feature>
<organism evidence="8 9">
    <name type="scientific">Paenibacillus soyae</name>
    <dbReference type="NCBI Taxonomy" id="2969249"/>
    <lineage>
        <taxon>Bacteria</taxon>
        <taxon>Bacillati</taxon>
        <taxon>Bacillota</taxon>
        <taxon>Bacilli</taxon>
        <taxon>Bacillales</taxon>
        <taxon>Paenibacillaceae</taxon>
        <taxon>Paenibacillus</taxon>
    </lineage>
</organism>
<keyword evidence="6 7" id="KW-0472">Membrane</keyword>
<dbReference type="Proteomes" id="UP001141950">
    <property type="component" value="Unassembled WGS sequence"/>
</dbReference>
<comment type="similarity">
    <text evidence="2">Belongs to the chromate ion transporter (CHR) (TC 2.A.51) family.</text>
</comment>
<dbReference type="Pfam" id="PF02417">
    <property type="entry name" value="Chromate_transp"/>
    <property type="match status" value="1"/>
</dbReference>
<accession>A0A9X2SC35</accession>
<keyword evidence="9" id="KW-1185">Reference proteome</keyword>
<feature type="transmembrane region" description="Helical" evidence="7">
    <location>
        <begin position="147"/>
        <end position="179"/>
    </location>
</feature>
<name>A0A9X2SC35_9BACL</name>
<dbReference type="AlphaFoldDB" id="A0A9X2SC35"/>
<dbReference type="RefSeq" id="WP_257452305.1">
    <property type="nucleotide sequence ID" value="NZ_JANIPJ010000030.1"/>
</dbReference>
<evidence type="ECO:0000313" key="9">
    <source>
        <dbReference type="Proteomes" id="UP001141950"/>
    </source>
</evidence>
<comment type="caution">
    <text evidence="8">The sequence shown here is derived from an EMBL/GenBank/DDBJ whole genome shotgun (WGS) entry which is preliminary data.</text>
</comment>
<evidence type="ECO:0000256" key="2">
    <source>
        <dbReference type="ARBA" id="ARBA00005262"/>
    </source>
</evidence>
<gene>
    <name evidence="8" type="ORF">NQZ67_27545</name>
</gene>
<dbReference type="InterPro" id="IPR003370">
    <property type="entry name" value="Chromate_transpt"/>
</dbReference>
<evidence type="ECO:0000256" key="4">
    <source>
        <dbReference type="ARBA" id="ARBA00022692"/>
    </source>
</evidence>
<dbReference type="GO" id="GO:0005886">
    <property type="term" value="C:plasma membrane"/>
    <property type="evidence" value="ECO:0007669"/>
    <property type="project" value="UniProtKB-SubCell"/>
</dbReference>
<dbReference type="InterPro" id="IPR052518">
    <property type="entry name" value="CHR_Transporter"/>
</dbReference>
<feature type="transmembrane region" description="Helical" evidence="7">
    <location>
        <begin position="53"/>
        <end position="74"/>
    </location>
</feature>
<evidence type="ECO:0000256" key="3">
    <source>
        <dbReference type="ARBA" id="ARBA00022475"/>
    </source>
</evidence>
<proteinExistence type="inferred from homology"/>
<reference evidence="8" key="1">
    <citation type="submission" date="2022-08" db="EMBL/GenBank/DDBJ databases">
        <title>The genomic sequence of strain Paenibacillus sp. SCIV0701.</title>
        <authorList>
            <person name="Zhao H."/>
        </authorList>
    </citation>
    <scope>NUCLEOTIDE SEQUENCE</scope>
    <source>
        <strain evidence="8">SCIV0701</strain>
    </source>
</reference>
<sequence length="203" mass="21731">MKQDTAPTLLLLFWTFLKLSPISFGGGYAIFPALEREIVDKRQWMKSETLVDTLSLASAAPGGVGVNAALLVGYRLNGWQGAVAACCGSILPSFFIVIALFAFYSKIADAPKTEAVLAGITWGVITLILFSALRIGKKAIKDKTTLFLLLAALIGLFIGLSPVYGIAAGIAAGLIFTIFKKNVPEETTNASAVREDPSYMYFI</sequence>
<dbReference type="EMBL" id="JANIPJ010000030">
    <property type="protein sequence ID" value="MCR2807650.1"/>
    <property type="molecule type" value="Genomic_DNA"/>
</dbReference>
<keyword evidence="5 7" id="KW-1133">Transmembrane helix</keyword>
<keyword evidence="4 7" id="KW-0812">Transmembrane</keyword>
<evidence type="ECO:0000313" key="8">
    <source>
        <dbReference type="EMBL" id="MCR2807650.1"/>
    </source>
</evidence>
<feature type="transmembrane region" description="Helical" evidence="7">
    <location>
        <begin position="81"/>
        <end position="104"/>
    </location>
</feature>
<comment type="subcellular location">
    <subcellularLocation>
        <location evidence="1">Cell membrane</location>
        <topology evidence="1">Multi-pass membrane protein</topology>
    </subcellularLocation>
</comment>
<evidence type="ECO:0000256" key="1">
    <source>
        <dbReference type="ARBA" id="ARBA00004651"/>
    </source>
</evidence>
<dbReference type="GO" id="GO:0015109">
    <property type="term" value="F:chromate transmembrane transporter activity"/>
    <property type="evidence" value="ECO:0007669"/>
    <property type="project" value="InterPro"/>
</dbReference>
<evidence type="ECO:0000256" key="7">
    <source>
        <dbReference type="SAM" id="Phobius"/>
    </source>
</evidence>
<dbReference type="PANTHER" id="PTHR43663:SF1">
    <property type="entry name" value="CHROMATE TRANSPORTER"/>
    <property type="match status" value="1"/>
</dbReference>
<dbReference type="PANTHER" id="PTHR43663">
    <property type="entry name" value="CHROMATE TRANSPORT PROTEIN-RELATED"/>
    <property type="match status" value="1"/>
</dbReference>